<dbReference type="InterPro" id="IPR011033">
    <property type="entry name" value="PRC_barrel-like_sf"/>
</dbReference>
<dbReference type="InterPro" id="IPR011961">
    <property type="entry name" value="RimM"/>
</dbReference>
<evidence type="ECO:0000259" key="7">
    <source>
        <dbReference type="Pfam" id="PF24986"/>
    </source>
</evidence>
<evidence type="ECO:0000256" key="1">
    <source>
        <dbReference type="ARBA" id="ARBA00022490"/>
    </source>
</evidence>
<comment type="similarity">
    <text evidence="5">Belongs to the RimM family.</text>
</comment>
<dbReference type="KEGG" id="faa:HMPREF0389_00813"/>
<dbReference type="InterPro" id="IPR036976">
    <property type="entry name" value="RimM_N_sf"/>
</dbReference>
<feature type="domain" description="Ribosome maturation factor RimM PRC barrel" evidence="7">
    <location>
        <begin position="98"/>
        <end position="158"/>
    </location>
</feature>
<evidence type="ECO:0000256" key="2">
    <source>
        <dbReference type="ARBA" id="ARBA00022517"/>
    </source>
</evidence>
<dbReference type="GO" id="GO:0006364">
    <property type="term" value="P:rRNA processing"/>
    <property type="evidence" value="ECO:0007669"/>
    <property type="project" value="UniProtKB-UniRule"/>
</dbReference>
<keyword evidence="9" id="KW-1185">Reference proteome</keyword>
<dbReference type="PATRIC" id="fig|546269.5.peg.1306"/>
<dbReference type="GO" id="GO:0043022">
    <property type="term" value="F:ribosome binding"/>
    <property type="evidence" value="ECO:0007669"/>
    <property type="project" value="InterPro"/>
</dbReference>
<dbReference type="EMBL" id="CP002390">
    <property type="protein sequence ID" value="EFE28891.1"/>
    <property type="molecule type" value="Genomic_DNA"/>
</dbReference>
<organism evidence="8 9">
    <name type="scientific">Filifactor alocis (strain ATCC 35896 / CCUG 47790 / D40 B5)</name>
    <name type="common">Fusobacterium alocis</name>
    <dbReference type="NCBI Taxonomy" id="546269"/>
    <lineage>
        <taxon>Bacteria</taxon>
        <taxon>Bacillati</taxon>
        <taxon>Bacillota</taxon>
        <taxon>Clostridia</taxon>
        <taxon>Peptostreptococcales</taxon>
        <taxon>Filifactoraceae</taxon>
        <taxon>Filifactor</taxon>
    </lineage>
</organism>
<dbReference type="STRING" id="546269.HMPREF0389_00813"/>
<evidence type="ECO:0000256" key="3">
    <source>
        <dbReference type="ARBA" id="ARBA00022552"/>
    </source>
</evidence>
<dbReference type="NCBIfam" id="TIGR02273">
    <property type="entry name" value="16S_RimM"/>
    <property type="match status" value="1"/>
</dbReference>
<dbReference type="GO" id="GO:0005737">
    <property type="term" value="C:cytoplasm"/>
    <property type="evidence" value="ECO:0007669"/>
    <property type="project" value="UniProtKB-SubCell"/>
</dbReference>
<proteinExistence type="inferred from homology"/>
<dbReference type="PANTHER" id="PTHR33692:SF1">
    <property type="entry name" value="RIBOSOME MATURATION FACTOR RIMM"/>
    <property type="match status" value="1"/>
</dbReference>
<comment type="subcellular location">
    <subcellularLocation>
        <location evidence="5">Cytoplasm</location>
    </subcellularLocation>
</comment>
<keyword evidence="3 5" id="KW-0698">rRNA processing</keyword>
<dbReference type="Pfam" id="PF01782">
    <property type="entry name" value="RimM"/>
    <property type="match status" value="1"/>
</dbReference>
<comment type="domain">
    <text evidence="5">The PRC barrel domain binds ribosomal protein uS19.</text>
</comment>
<evidence type="ECO:0000256" key="5">
    <source>
        <dbReference type="HAMAP-Rule" id="MF_00014"/>
    </source>
</evidence>
<comment type="function">
    <text evidence="5">An accessory protein needed during the final step in the assembly of 30S ribosomal subunit, possibly for assembly of the head region. Essential for efficient processing of 16S rRNA. May be needed both before and after RbfA during the maturation of 16S rRNA. It has affinity for free ribosomal 30S subunits but not for 70S ribosomes.</text>
</comment>
<dbReference type="OrthoDB" id="9810331at2"/>
<dbReference type="Pfam" id="PF24986">
    <property type="entry name" value="PRC_RimM"/>
    <property type="match status" value="1"/>
</dbReference>
<dbReference type="GO" id="GO:0005840">
    <property type="term" value="C:ribosome"/>
    <property type="evidence" value="ECO:0007669"/>
    <property type="project" value="InterPro"/>
</dbReference>
<dbReference type="InterPro" id="IPR002676">
    <property type="entry name" value="RimM_N"/>
</dbReference>
<accession>D6GQ38</accession>
<dbReference type="GO" id="GO:0042274">
    <property type="term" value="P:ribosomal small subunit biogenesis"/>
    <property type="evidence" value="ECO:0007669"/>
    <property type="project" value="UniProtKB-UniRule"/>
</dbReference>
<dbReference type="eggNOG" id="COG0806">
    <property type="taxonomic scope" value="Bacteria"/>
</dbReference>
<dbReference type="AlphaFoldDB" id="D6GQ38"/>
<reference evidence="9" key="1">
    <citation type="submission" date="2010-12" db="EMBL/GenBank/DDBJ databases">
        <title>The genome sequence of Filifactor alocis strain ATCC 35896.</title>
        <authorList>
            <consortium name="The Broad Institute Genome Sequencing Platform"/>
            <person name="Ward D."/>
            <person name="Earl A."/>
            <person name="Feldgarden M."/>
            <person name="Young S.K."/>
            <person name="Gargeya S."/>
            <person name="Zeng Q."/>
            <person name="Alvarado L."/>
            <person name="Berlin A."/>
            <person name="Bochicchio J."/>
            <person name="Chapman S.B."/>
            <person name="Chen Z."/>
            <person name="Freedman E."/>
            <person name="Gellesch M."/>
            <person name="Goldberg J."/>
            <person name="Griggs A."/>
            <person name="Gujja S."/>
            <person name="Heilman E."/>
            <person name="Heiman D."/>
            <person name="Howarth C."/>
            <person name="Mehta T."/>
            <person name="Neiman D."/>
            <person name="Pearson M."/>
            <person name="Roberts A."/>
            <person name="Saif S."/>
            <person name="Shea T."/>
            <person name="Shenoy N."/>
            <person name="Sisk P."/>
            <person name="Stolte C."/>
            <person name="Sykes S."/>
            <person name="White J."/>
            <person name="Yandava C."/>
            <person name="Izard J."/>
            <person name="Blanton J.M."/>
            <person name="Baranova O.V."/>
            <person name="Tanner A.C."/>
            <person name="Dewhirst F.E."/>
            <person name="Haas B."/>
            <person name="Nusbaum C."/>
            <person name="Birren B."/>
        </authorList>
    </citation>
    <scope>NUCLEOTIDE SEQUENCE [LARGE SCALE GENOMIC DNA]</scope>
    <source>
        <strain evidence="9">ATCC 35896 / D40 B5</strain>
    </source>
</reference>
<name>D6GQ38_FILAD</name>
<evidence type="ECO:0000313" key="9">
    <source>
        <dbReference type="Proteomes" id="UP000007468"/>
    </source>
</evidence>
<protein>
    <recommendedName>
        <fullName evidence="5">Ribosome maturation factor RimM</fullName>
    </recommendedName>
</protein>
<dbReference type="Gene3D" id="2.30.30.240">
    <property type="entry name" value="PRC-barrel domain"/>
    <property type="match status" value="1"/>
</dbReference>
<comment type="subunit">
    <text evidence="5">Binds ribosomal protein uS19.</text>
</comment>
<keyword evidence="4 5" id="KW-0143">Chaperone</keyword>
<evidence type="ECO:0000259" key="6">
    <source>
        <dbReference type="Pfam" id="PF01782"/>
    </source>
</evidence>
<dbReference type="Gene3D" id="2.40.30.60">
    <property type="entry name" value="RimM"/>
    <property type="match status" value="1"/>
</dbReference>
<dbReference type="HAMAP" id="MF_00014">
    <property type="entry name" value="Ribosome_mat_RimM"/>
    <property type="match status" value="1"/>
</dbReference>
<evidence type="ECO:0000313" key="8">
    <source>
        <dbReference type="EMBL" id="EFE28891.1"/>
    </source>
</evidence>
<dbReference type="SUPFAM" id="SSF50447">
    <property type="entry name" value="Translation proteins"/>
    <property type="match status" value="1"/>
</dbReference>
<evidence type="ECO:0000256" key="4">
    <source>
        <dbReference type="ARBA" id="ARBA00023186"/>
    </source>
</evidence>
<keyword evidence="2 5" id="KW-0690">Ribosome biogenesis</keyword>
<dbReference type="InterPro" id="IPR056792">
    <property type="entry name" value="PRC_RimM"/>
</dbReference>
<dbReference type="Proteomes" id="UP000007468">
    <property type="component" value="Chromosome"/>
</dbReference>
<gene>
    <name evidence="5 8" type="primary">rimM</name>
    <name evidence="8" type="ordered locus">HMPREF0389_00813</name>
</gene>
<feature type="domain" description="RimM N-terminal" evidence="6">
    <location>
        <begin position="6"/>
        <end position="83"/>
    </location>
</feature>
<dbReference type="PANTHER" id="PTHR33692">
    <property type="entry name" value="RIBOSOME MATURATION FACTOR RIMM"/>
    <property type="match status" value="1"/>
</dbReference>
<keyword evidence="1 5" id="KW-0963">Cytoplasm</keyword>
<dbReference type="SUPFAM" id="SSF50346">
    <property type="entry name" value="PRC-barrel domain"/>
    <property type="match status" value="1"/>
</dbReference>
<dbReference type="RefSeq" id="WP_014262805.1">
    <property type="nucleotide sequence ID" value="NC_016630.1"/>
</dbReference>
<dbReference type="InterPro" id="IPR009000">
    <property type="entry name" value="Transl_B-barrel_sf"/>
</dbReference>
<sequence length="167" mass="19519">MKQYRIGTIVKPHGLKGEVKVYPHTDDLSRFEDATYLIVGGTEEKLEVQSTREQKGMIFLKFKDKNTIESIEYLLRKELYVDGDNMRELEEDEYMIDTLIGLEVYLEDDTKIGVVTDFLQYTANDVFVITLESGQKAMIPFLKQFVPKIDMEHQKMRIRPIKGMIEE</sequence>